<evidence type="ECO:0000256" key="1">
    <source>
        <dbReference type="ARBA" id="ARBA00006709"/>
    </source>
</evidence>
<reference evidence="4 5" key="1">
    <citation type="submission" date="2020-08" db="EMBL/GenBank/DDBJ databases">
        <title>Genome public.</title>
        <authorList>
            <person name="Liu C."/>
            <person name="Sun Q."/>
        </authorList>
    </citation>
    <scope>NUCLEOTIDE SEQUENCE [LARGE SCALE GENOMIC DNA]</scope>
    <source>
        <strain evidence="4 5">BX1</strain>
    </source>
</reference>
<sequence>MNHRDTDYLYISTRLKARSQNLFSREKLNRLIAARTGEDAVKLLTENGWAAFAPDDLSACEAEIARQQQESFELLYRYAPDRRMIDLFRLKYDYHNLKSVIKAGALGSDPSPLLSAAGTIPPAALLFAAREHDWTKLPGAMKQAAAEAADLLARTGDPQLSDLLLDRAMTAQMLEMARESESGFLLGYVRLMIDLQNLRVLTRAARAKKGYDYLKRALFPGGGVTAAGLTGEITPELLRAKFAAAAFAAPVEAACSALSGGSLAALDLACDNALISYLRTSALVPFGEAQVIGYLLAKEAELVSVRTVMVGRHAGLTPEQITERLRISYV</sequence>
<evidence type="ECO:0000313" key="5">
    <source>
        <dbReference type="Proteomes" id="UP000658131"/>
    </source>
</evidence>
<dbReference type="Pfam" id="PF01992">
    <property type="entry name" value="vATP-synt_AC39"/>
    <property type="match status" value="1"/>
</dbReference>
<dbReference type="InterPro" id="IPR035067">
    <property type="entry name" value="V-type_ATPase_csu/dsu"/>
</dbReference>
<dbReference type="PANTHER" id="PTHR38682:SF1">
    <property type="entry name" value="V-TYPE ATP SYNTHASE SUBUNIT C"/>
    <property type="match status" value="1"/>
</dbReference>
<dbReference type="InterPro" id="IPR044911">
    <property type="entry name" value="V-type_ATPase_csu/dsu_dom_3"/>
</dbReference>
<organism evidence="4 5">
    <name type="scientific">Yanshouia hominis</name>
    <dbReference type="NCBI Taxonomy" id="2763673"/>
    <lineage>
        <taxon>Bacteria</taxon>
        <taxon>Bacillati</taxon>
        <taxon>Bacillota</taxon>
        <taxon>Clostridia</taxon>
        <taxon>Eubacteriales</taxon>
        <taxon>Oscillospiraceae</taxon>
        <taxon>Yanshouia</taxon>
    </lineage>
</organism>
<keyword evidence="3" id="KW-0406">Ion transport</keyword>
<dbReference type="Gene3D" id="1.10.132.50">
    <property type="entry name" value="ATP synthase (C/AC39) subunit, domain 3"/>
    <property type="match status" value="1"/>
</dbReference>
<dbReference type="PANTHER" id="PTHR38682">
    <property type="entry name" value="V-TYPE ATP SYNTHASE SUBUNIT C"/>
    <property type="match status" value="1"/>
</dbReference>
<evidence type="ECO:0000256" key="3">
    <source>
        <dbReference type="ARBA" id="ARBA00023065"/>
    </source>
</evidence>
<dbReference type="InterPro" id="IPR050873">
    <property type="entry name" value="V-ATPase_V0D/AC39_subunit"/>
</dbReference>
<comment type="caution">
    <text evidence="4">The sequence shown here is derived from an EMBL/GenBank/DDBJ whole genome shotgun (WGS) entry which is preliminary data.</text>
</comment>
<comment type="similarity">
    <text evidence="1">Belongs to the V-ATPase V0D/AC39 subunit family.</text>
</comment>
<name>A0ABR7NJ43_9FIRM</name>
<evidence type="ECO:0000256" key="2">
    <source>
        <dbReference type="ARBA" id="ARBA00022448"/>
    </source>
</evidence>
<dbReference type="InterPro" id="IPR036079">
    <property type="entry name" value="ATPase_csu/dsu_sf"/>
</dbReference>
<dbReference type="Gene3D" id="1.20.1690.10">
    <property type="entry name" value="V-type ATP synthase subunit C domain"/>
    <property type="match status" value="2"/>
</dbReference>
<keyword evidence="2" id="KW-0813">Transport</keyword>
<dbReference type="SUPFAM" id="SSF103486">
    <property type="entry name" value="V-type ATP synthase subunit C"/>
    <property type="match status" value="1"/>
</dbReference>
<dbReference type="InterPro" id="IPR002843">
    <property type="entry name" value="ATPase_V0-cplx_csu/dsu"/>
</dbReference>
<dbReference type="Proteomes" id="UP000658131">
    <property type="component" value="Unassembled WGS sequence"/>
</dbReference>
<dbReference type="EMBL" id="JACRTB010000011">
    <property type="protein sequence ID" value="MBC8576438.1"/>
    <property type="molecule type" value="Genomic_DNA"/>
</dbReference>
<keyword evidence="5" id="KW-1185">Reference proteome</keyword>
<proteinExistence type="inferred from homology"/>
<dbReference type="RefSeq" id="WP_262399963.1">
    <property type="nucleotide sequence ID" value="NZ_JACRTB010000011.1"/>
</dbReference>
<protein>
    <submittedName>
        <fullName evidence="4">V-type ATPase subunit</fullName>
    </submittedName>
</protein>
<evidence type="ECO:0000313" key="4">
    <source>
        <dbReference type="EMBL" id="MBC8576438.1"/>
    </source>
</evidence>
<gene>
    <name evidence="4" type="ORF">H8717_08475</name>
</gene>
<accession>A0ABR7NJ43</accession>